<accession>A0ACC2P779</accession>
<keyword evidence="2" id="KW-1185">Reference proteome</keyword>
<evidence type="ECO:0000313" key="1">
    <source>
        <dbReference type="EMBL" id="KAJ8678886.1"/>
    </source>
</evidence>
<name>A0ACC2P779_9HYME</name>
<organism evidence="1 2">
    <name type="scientific">Eretmocerus hayati</name>
    <dbReference type="NCBI Taxonomy" id="131215"/>
    <lineage>
        <taxon>Eukaryota</taxon>
        <taxon>Metazoa</taxon>
        <taxon>Ecdysozoa</taxon>
        <taxon>Arthropoda</taxon>
        <taxon>Hexapoda</taxon>
        <taxon>Insecta</taxon>
        <taxon>Pterygota</taxon>
        <taxon>Neoptera</taxon>
        <taxon>Endopterygota</taxon>
        <taxon>Hymenoptera</taxon>
        <taxon>Apocrita</taxon>
        <taxon>Proctotrupomorpha</taxon>
        <taxon>Chalcidoidea</taxon>
        <taxon>Aphelinidae</taxon>
        <taxon>Aphelininae</taxon>
        <taxon>Eretmocerus</taxon>
    </lineage>
</organism>
<proteinExistence type="predicted"/>
<protein>
    <submittedName>
        <fullName evidence="1">Uncharacterized protein</fullName>
    </submittedName>
</protein>
<sequence length="765" mass="87772">MSTYSLMQKRDLLYLLYRIREPIYYPKGRGEDLCILEISPEYLPEQYRGKADELLSRFSKVECRRIQIGTYLTIEMLKIPLDQVLRVKRRDPFSLFIPMHCEAASSLIEIFIGLRNMNEVMAFGAYARERVNPELFAYALSTALVHRRDTRDLTLPSHVEMFPEKFLYCETITEAKESAEILQNASSRVPIQIPTNFTGNDSDPEHRLAYFREDIGVNSHHWHWHLIYPFLGPFTIVNKDRRGELFFYFHHEMMARYNIERLCNNLTLVERLLDLDAEIPGGYYSMLNIPNSSKYWPGRPDNMKLRNINRPDASLAFDIEDLKRFKERIYESIHRKRIIAHNGLEINLNNESGVDVLGNVVEASILSPNSAYYGSLHVNLHLAIAYIHDPQNKHLQTPGVLSDPTTAMRDPIFYKLHAFVDDILYEHKNTLTPYDLRTLSYPGMQLLHLEVCSYADKLGIFGAEPNKLYTFMENTDIDLSRGLDFASNGPVLVRITHLNHSEFQYRLTVRNGTGRKTEAIVRLFMAPTQDLDKVDLRFAQQKNLMIGMDTFVTSLDPGDNIVLRESTHSSYTIPFEQTFPKPTGMSSGQTAQEMSRSNYCGCGWPQHMLLPRGAVGKGYSMVLFAMITDYNLDRVIQDESAASQNSKCKPSFSFCGLENMKYPDRRPMGFPFDRAPREGVQTLQQFLTANMITTPITIIHLEEVRNGRVEPAILSASETFTEESPMPSVHSEREASEPEPDQSPKNKSKLRKLHLSLSKKGSSSK</sequence>
<dbReference type="Proteomes" id="UP001239111">
    <property type="component" value="Chromosome 2"/>
</dbReference>
<comment type="caution">
    <text evidence="1">The sequence shown here is derived from an EMBL/GenBank/DDBJ whole genome shotgun (WGS) entry which is preliminary data.</text>
</comment>
<reference evidence="1" key="1">
    <citation type="submission" date="2023-04" db="EMBL/GenBank/DDBJ databases">
        <title>A chromosome-level genome assembly of the parasitoid wasp Eretmocerus hayati.</title>
        <authorList>
            <person name="Zhong Y."/>
            <person name="Liu S."/>
            <person name="Liu Y."/>
        </authorList>
    </citation>
    <scope>NUCLEOTIDE SEQUENCE</scope>
    <source>
        <strain evidence="1">ZJU_SS_LIU_2023</strain>
    </source>
</reference>
<gene>
    <name evidence="1" type="ORF">QAD02_014673</name>
</gene>
<dbReference type="EMBL" id="CM056742">
    <property type="protein sequence ID" value="KAJ8678886.1"/>
    <property type="molecule type" value="Genomic_DNA"/>
</dbReference>
<evidence type="ECO:0000313" key="2">
    <source>
        <dbReference type="Proteomes" id="UP001239111"/>
    </source>
</evidence>